<dbReference type="InterPro" id="IPR005823">
    <property type="entry name" value="Ribosomal_uL13_bac-type"/>
</dbReference>
<comment type="caution">
    <text evidence="5">The sequence shown here is derived from an EMBL/GenBank/DDBJ whole genome shotgun (WGS) entry which is preliminary data.</text>
</comment>
<dbReference type="GO" id="GO:0022625">
    <property type="term" value="C:cytosolic large ribosomal subunit"/>
    <property type="evidence" value="ECO:0007669"/>
    <property type="project" value="TreeGrafter"/>
</dbReference>
<dbReference type="PANTHER" id="PTHR11545:SF2">
    <property type="entry name" value="LARGE RIBOSOMAL SUBUNIT PROTEIN UL13M"/>
    <property type="match status" value="1"/>
</dbReference>
<dbReference type="AlphaFoldDB" id="A0A1F5MI31"/>
<dbReference type="PANTHER" id="PTHR11545">
    <property type="entry name" value="RIBOSOMAL PROTEIN L13"/>
    <property type="match status" value="1"/>
</dbReference>
<dbReference type="GO" id="GO:0003735">
    <property type="term" value="F:structural constituent of ribosome"/>
    <property type="evidence" value="ECO:0007669"/>
    <property type="project" value="InterPro"/>
</dbReference>
<comment type="subunit">
    <text evidence="4">Part of the 50S ribosomal subunit.</text>
</comment>
<dbReference type="Proteomes" id="UP000178859">
    <property type="component" value="Unassembled WGS sequence"/>
</dbReference>
<dbReference type="Gene3D" id="3.90.1180.10">
    <property type="entry name" value="Ribosomal protein L13"/>
    <property type="match status" value="1"/>
</dbReference>
<evidence type="ECO:0000256" key="1">
    <source>
        <dbReference type="ARBA" id="ARBA00006227"/>
    </source>
</evidence>
<evidence type="ECO:0000256" key="4">
    <source>
        <dbReference type="HAMAP-Rule" id="MF_01366"/>
    </source>
</evidence>
<evidence type="ECO:0000256" key="3">
    <source>
        <dbReference type="ARBA" id="ARBA00023274"/>
    </source>
</evidence>
<evidence type="ECO:0000313" key="6">
    <source>
        <dbReference type="Proteomes" id="UP000178859"/>
    </source>
</evidence>
<dbReference type="InterPro" id="IPR005822">
    <property type="entry name" value="Ribosomal_uL13"/>
</dbReference>
<reference evidence="5 6" key="1">
    <citation type="journal article" date="2016" name="Nat. Commun.">
        <title>Thousands of microbial genomes shed light on interconnected biogeochemical processes in an aquifer system.</title>
        <authorList>
            <person name="Anantharaman K."/>
            <person name="Brown C.T."/>
            <person name="Hug L.A."/>
            <person name="Sharon I."/>
            <person name="Castelle C.J."/>
            <person name="Probst A.J."/>
            <person name="Thomas B.C."/>
            <person name="Singh A."/>
            <person name="Wilkins M.J."/>
            <person name="Karaoz U."/>
            <person name="Brodie E.L."/>
            <person name="Williams K.H."/>
            <person name="Hubbard S.S."/>
            <person name="Banfield J.F."/>
        </authorList>
    </citation>
    <scope>NUCLEOTIDE SEQUENCE [LARGE SCALE GENOMIC DNA]</scope>
</reference>
<keyword evidence="2 4" id="KW-0689">Ribosomal protein</keyword>
<dbReference type="SUPFAM" id="SSF52161">
    <property type="entry name" value="Ribosomal protein L13"/>
    <property type="match status" value="1"/>
</dbReference>
<organism evidence="5 6">
    <name type="scientific">Candidatus Daviesbacteria bacterium RIFCSPLOWO2_02_FULL_36_7</name>
    <dbReference type="NCBI Taxonomy" id="1797792"/>
    <lineage>
        <taxon>Bacteria</taxon>
        <taxon>Candidatus Daviesiibacteriota</taxon>
    </lineage>
</organism>
<protein>
    <recommendedName>
        <fullName evidence="4">Large ribosomal subunit protein uL13</fullName>
    </recommendedName>
</protein>
<dbReference type="EMBL" id="MFDT01000006">
    <property type="protein sequence ID" value="OGE65041.1"/>
    <property type="molecule type" value="Genomic_DNA"/>
</dbReference>
<proteinExistence type="inferred from homology"/>
<evidence type="ECO:0000256" key="2">
    <source>
        <dbReference type="ARBA" id="ARBA00022980"/>
    </source>
</evidence>
<evidence type="ECO:0000313" key="5">
    <source>
        <dbReference type="EMBL" id="OGE65041.1"/>
    </source>
</evidence>
<dbReference type="HAMAP" id="MF_01366">
    <property type="entry name" value="Ribosomal_uL13"/>
    <property type="match status" value="1"/>
</dbReference>
<name>A0A1F5MI31_9BACT</name>
<dbReference type="PIRSF" id="PIRSF002181">
    <property type="entry name" value="Ribosomal_L13"/>
    <property type="match status" value="1"/>
</dbReference>
<dbReference type="NCBIfam" id="TIGR01066">
    <property type="entry name" value="rplM_bact"/>
    <property type="match status" value="1"/>
</dbReference>
<dbReference type="GO" id="GO:0003729">
    <property type="term" value="F:mRNA binding"/>
    <property type="evidence" value="ECO:0007669"/>
    <property type="project" value="TreeGrafter"/>
</dbReference>
<dbReference type="Pfam" id="PF00572">
    <property type="entry name" value="Ribosomal_L13"/>
    <property type="match status" value="1"/>
</dbReference>
<keyword evidence="3 4" id="KW-0687">Ribonucleoprotein</keyword>
<dbReference type="GO" id="GO:0006412">
    <property type="term" value="P:translation"/>
    <property type="evidence" value="ECO:0007669"/>
    <property type="project" value="UniProtKB-UniRule"/>
</dbReference>
<accession>A0A1F5MI31</accession>
<gene>
    <name evidence="4" type="primary">rplM</name>
    <name evidence="5" type="ORF">A3I48_00290</name>
</gene>
<comment type="similarity">
    <text evidence="1 4">Belongs to the universal ribosomal protein uL13 family.</text>
</comment>
<dbReference type="GO" id="GO:0017148">
    <property type="term" value="P:negative regulation of translation"/>
    <property type="evidence" value="ECO:0007669"/>
    <property type="project" value="TreeGrafter"/>
</dbReference>
<dbReference type="CDD" id="cd00392">
    <property type="entry name" value="Ribosomal_L13"/>
    <property type="match status" value="1"/>
</dbReference>
<sequence length="130" mass="14506">MSTNTFSAKDIKREKHVVDASGKILGRLATELATILMGKNKPAFVPYLDTGDFVVVTNASQVKVTGKKMKEKTYTRHSGYPGGLRIETFDKVLTSKPEYVIEHAVKGMLPHNRLGRQMIKKLKVFAKEAK</sequence>
<dbReference type="InterPro" id="IPR036899">
    <property type="entry name" value="Ribosomal_uL13_sf"/>
</dbReference>
<comment type="function">
    <text evidence="4">This protein is one of the early assembly proteins of the 50S ribosomal subunit, although it is not seen to bind rRNA by itself. It is important during the early stages of 50S assembly.</text>
</comment>